<dbReference type="InterPro" id="IPR052555">
    <property type="entry name" value="dCTP_Pyrophosphatase"/>
</dbReference>
<evidence type="ECO:0000256" key="6">
    <source>
        <dbReference type="ARBA" id="ARBA00022723"/>
    </source>
</evidence>
<dbReference type="Ensembl" id="ENSMODT00000057998.1">
    <property type="protein sequence ID" value="ENSMODP00000051917.1"/>
    <property type="gene ID" value="ENSMODG00000045995.1"/>
</dbReference>
<evidence type="ECO:0000256" key="10">
    <source>
        <dbReference type="ARBA" id="ARBA00058235"/>
    </source>
</evidence>
<dbReference type="Gene3D" id="1.10.287.1080">
    <property type="entry name" value="MazG-like"/>
    <property type="match status" value="1"/>
</dbReference>
<dbReference type="FunCoup" id="A0A5F8GWN4">
    <property type="interactions" value="1353"/>
</dbReference>
<comment type="subunit">
    <text evidence="3">Homotetramer.</text>
</comment>
<evidence type="ECO:0000256" key="12">
    <source>
        <dbReference type="ARBA" id="ARBA00070266"/>
    </source>
</evidence>
<evidence type="ECO:0000256" key="11">
    <source>
        <dbReference type="ARBA" id="ARBA00066457"/>
    </source>
</evidence>
<dbReference type="PANTHER" id="PTHR46523">
    <property type="entry name" value="DCTP PYROPHOSPHATASE 1"/>
    <property type="match status" value="1"/>
</dbReference>
<dbReference type="PANTHER" id="PTHR46523:SF1">
    <property type="entry name" value="DCTP PYROPHOSPHATASE 1"/>
    <property type="match status" value="1"/>
</dbReference>
<dbReference type="GO" id="GO:0000287">
    <property type="term" value="F:magnesium ion binding"/>
    <property type="evidence" value="ECO:0007669"/>
    <property type="project" value="Ensembl"/>
</dbReference>
<evidence type="ECO:0000256" key="9">
    <source>
        <dbReference type="ARBA" id="ARBA00050236"/>
    </source>
</evidence>
<dbReference type="GO" id="GO:0005739">
    <property type="term" value="C:mitochondrion"/>
    <property type="evidence" value="ECO:0007669"/>
    <property type="project" value="Ensembl"/>
</dbReference>
<dbReference type="Proteomes" id="UP000002280">
    <property type="component" value="Chromosome 6"/>
</dbReference>
<protein>
    <recommendedName>
        <fullName evidence="12">dCTP pyrophosphatase 1</fullName>
        <ecNumber evidence="11">3.6.1.12</ecNumber>
    </recommendedName>
    <alternativeName>
        <fullName evidence="13">Deoxycytidine-triphosphatase 1</fullName>
    </alternativeName>
</protein>
<keyword evidence="8" id="KW-0460">Magnesium</keyword>
<reference evidence="15 16" key="1">
    <citation type="journal article" date="2007" name="Nature">
        <title>Genome of the marsupial Monodelphis domestica reveals innovation in non-coding sequences.</title>
        <authorList>
            <person name="Mikkelsen T.S."/>
            <person name="Wakefield M.J."/>
            <person name="Aken B."/>
            <person name="Amemiya C.T."/>
            <person name="Chang J.L."/>
            <person name="Duke S."/>
            <person name="Garber M."/>
            <person name="Gentles A.J."/>
            <person name="Goodstadt L."/>
            <person name="Heger A."/>
            <person name="Jurka J."/>
            <person name="Kamal M."/>
            <person name="Mauceli E."/>
            <person name="Searle S.M."/>
            <person name="Sharpe T."/>
            <person name="Baker M.L."/>
            <person name="Batzer M.A."/>
            <person name="Benos P.V."/>
            <person name="Belov K."/>
            <person name="Clamp M."/>
            <person name="Cook A."/>
            <person name="Cuff J."/>
            <person name="Das R."/>
            <person name="Davidow L."/>
            <person name="Deakin J.E."/>
            <person name="Fazzari M.J."/>
            <person name="Glass J.L."/>
            <person name="Grabherr M."/>
            <person name="Greally J.M."/>
            <person name="Gu W."/>
            <person name="Hore T.A."/>
            <person name="Huttley G.A."/>
            <person name="Kleber M."/>
            <person name="Jirtle R.L."/>
            <person name="Koina E."/>
            <person name="Lee J.T."/>
            <person name="Mahony S."/>
            <person name="Marra M.A."/>
            <person name="Miller R.D."/>
            <person name="Nicholls R.D."/>
            <person name="Oda M."/>
            <person name="Papenfuss A.T."/>
            <person name="Parra Z.E."/>
            <person name="Pollock D.D."/>
            <person name="Ray D.A."/>
            <person name="Schein J.E."/>
            <person name="Speed T.P."/>
            <person name="Thompson K."/>
            <person name="VandeBerg J.L."/>
            <person name="Wade C.M."/>
            <person name="Walker J.A."/>
            <person name="Waters P.D."/>
            <person name="Webber C."/>
            <person name="Weidman J.R."/>
            <person name="Xie X."/>
            <person name="Zody M.C."/>
            <person name="Baldwin J."/>
            <person name="Abdouelleil A."/>
            <person name="Abdulkadir J."/>
            <person name="Abebe A."/>
            <person name="Abera B."/>
            <person name="Abreu J."/>
            <person name="Acer S.C."/>
            <person name="Aftuck L."/>
            <person name="Alexander A."/>
            <person name="An P."/>
            <person name="Anderson E."/>
            <person name="Anderson S."/>
            <person name="Arachi H."/>
            <person name="Azer M."/>
            <person name="Bachantsang P."/>
            <person name="Barry A."/>
            <person name="Bayul T."/>
            <person name="Berlin A."/>
            <person name="Bessette D."/>
            <person name="Bloom T."/>
            <person name="Bloom T."/>
            <person name="Boguslavskiy L."/>
            <person name="Bonnet C."/>
            <person name="Boukhgalter B."/>
            <person name="Bourzgui I."/>
            <person name="Brown A."/>
            <person name="Cahill P."/>
            <person name="Channer S."/>
            <person name="Cheshatsang Y."/>
            <person name="Chuda L."/>
            <person name="Citroen M."/>
            <person name="Collymore A."/>
            <person name="Cooke P."/>
            <person name="Costello M."/>
            <person name="D'Aco K."/>
            <person name="Daza R."/>
            <person name="De Haan G."/>
            <person name="DeGray S."/>
            <person name="DeMaso C."/>
            <person name="Dhargay N."/>
            <person name="Dooley K."/>
            <person name="Dooley E."/>
            <person name="Doricent M."/>
            <person name="Dorje P."/>
            <person name="Dorjee K."/>
            <person name="Dupes A."/>
            <person name="Elong R."/>
            <person name="Falk J."/>
            <person name="Farina A."/>
            <person name="Faro S."/>
            <person name="Ferguson D."/>
            <person name="Fisher S."/>
            <person name="Foley C.D."/>
            <person name="Franke A."/>
            <person name="Friedrich D."/>
            <person name="Gadbois L."/>
            <person name="Gearin G."/>
            <person name="Gearin C.R."/>
            <person name="Giannoukos G."/>
            <person name="Goode T."/>
            <person name="Graham J."/>
            <person name="Grandbois E."/>
            <person name="Grewal S."/>
            <person name="Gyaltsen K."/>
            <person name="Hafez N."/>
            <person name="Hagos B."/>
            <person name="Hall J."/>
            <person name="Henson C."/>
            <person name="Hollinger A."/>
            <person name="Honan T."/>
            <person name="Huard M.D."/>
            <person name="Hughes L."/>
            <person name="Hurhula B."/>
            <person name="Husby M.E."/>
            <person name="Kamat A."/>
            <person name="Kanga B."/>
            <person name="Kashin S."/>
            <person name="Khazanovich D."/>
            <person name="Kisner P."/>
            <person name="Lance K."/>
            <person name="Lara M."/>
            <person name="Lee W."/>
            <person name="Lennon N."/>
            <person name="Letendre F."/>
            <person name="LeVine R."/>
            <person name="Lipovsky A."/>
            <person name="Liu X."/>
            <person name="Liu J."/>
            <person name="Liu S."/>
            <person name="Lokyitsang T."/>
            <person name="Lokyitsang Y."/>
            <person name="Lubonja R."/>
            <person name="Lui A."/>
            <person name="MacDonald P."/>
            <person name="Magnisalis V."/>
            <person name="Maru K."/>
            <person name="Matthews C."/>
            <person name="McCusker W."/>
            <person name="McDonough S."/>
            <person name="Mehta T."/>
            <person name="Meldrim J."/>
            <person name="Meneus L."/>
            <person name="Mihai O."/>
            <person name="Mihalev A."/>
            <person name="Mihova T."/>
            <person name="Mittelman R."/>
            <person name="Mlenga V."/>
            <person name="Montmayeur A."/>
            <person name="Mulrain L."/>
            <person name="Navidi A."/>
            <person name="Naylor J."/>
            <person name="Negash T."/>
            <person name="Nguyen T."/>
            <person name="Nguyen N."/>
            <person name="Nicol R."/>
            <person name="Norbu C."/>
            <person name="Norbu N."/>
            <person name="Novod N."/>
            <person name="O'Neill B."/>
            <person name="Osman S."/>
            <person name="Markiewicz E."/>
            <person name="Oyono O.L."/>
            <person name="Patti C."/>
            <person name="Phunkhang P."/>
            <person name="Pierre F."/>
            <person name="Priest M."/>
            <person name="Raghuraman S."/>
            <person name="Rege F."/>
            <person name="Reyes R."/>
            <person name="Rise C."/>
            <person name="Rogov P."/>
            <person name="Ross K."/>
            <person name="Ryan E."/>
            <person name="Settipalli S."/>
            <person name="Shea T."/>
            <person name="Sherpa N."/>
            <person name="Shi L."/>
            <person name="Shih D."/>
            <person name="Sparrow T."/>
            <person name="Spaulding J."/>
            <person name="Stalker J."/>
            <person name="Stange-Thomann N."/>
            <person name="Stavropoulos S."/>
            <person name="Stone C."/>
            <person name="Strader C."/>
            <person name="Tesfaye S."/>
            <person name="Thomson T."/>
            <person name="Thoulutsang Y."/>
            <person name="Thoulutsang D."/>
            <person name="Topham K."/>
            <person name="Topping I."/>
            <person name="Tsamla T."/>
            <person name="Vassiliev H."/>
            <person name="Vo A."/>
            <person name="Wangchuk T."/>
            <person name="Wangdi T."/>
            <person name="Weiand M."/>
            <person name="Wilkinson J."/>
            <person name="Wilson A."/>
            <person name="Yadav S."/>
            <person name="Young G."/>
            <person name="Yu Q."/>
            <person name="Zembek L."/>
            <person name="Zhong D."/>
            <person name="Zimmer A."/>
            <person name="Zwirko Z."/>
            <person name="Jaffe D.B."/>
            <person name="Alvarez P."/>
            <person name="Brockman W."/>
            <person name="Butler J."/>
            <person name="Chin C."/>
            <person name="Gnerre S."/>
            <person name="MacCallum I."/>
            <person name="Graves J.A."/>
            <person name="Ponting C.P."/>
            <person name="Breen M."/>
            <person name="Samollow P.B."/>
            <person name="Lander E.S."/>
            <person name="Lindblad-Toh K."/>
        </authorList>
    </citation>
    <scope>NUCLEOTIDE SEQUENCE [LARGE SCALE GENOMIC DNA]</scope>
</reference>
<dbReference type="STRING" id="13616.ENSMODP00000051917"/>
<gene>
    <name evidence="15" type="primary">DCTPP1</name>
</gene>
<sequence length="180" mass="19150">MLGGSDPESTAAAAEPAAAAGAGCNTPFSFSPEPTLEDIRRLQSEFVAERDWDQFHKPRNLLLALVGEVGELAELFQWKPDGGPGPLSWSEAERGALGEELSDVLIYLVALASRCHIDLPQAVLAKMETNRRHYPVHLARGSSCKYTELPHGATPKAESLGPATGATECAPVSRGEEATS</sequence>
<evidence type="ECO:0000256" key="4">
    <source>
        <dbReference type="ARBA" id="ARBA00022490"/>
    </source>
</evidence>
<name>A0A5F8GWN4_MONDO</name>
<keyword evidence="7" id="KW-0378">Hydrolase</keyword>
<evidence type="ECO:0000256" key="14">
    <source>
        <dbReference type="SAM" id="MobiDB-lite"/>
    </source>
</evidence>
<comment type="catalytic activity">
    <reaction evidence="9">
        <text>dCTP + H2O = dCMP + diphosphate + H(+)</text>
        <dbReference type="Rhea" id="RHEA:22636"/>
        <dbReference type="ChEBI" id="CHEBI:15377"/>
        <dbReference type="ChEBI" id="CHEBI:15378"/>
        <dbReference type="ChEBI" id="CHEBI:33019"/>
        <dbReference type="ChEBI" id="CHEBI:57566"/>
        <dbReference type="ChEBI" id="CHEBI:61481"/>
        <dbReference type="EC" id="3.6.1.12"/>
    </reaction>
</comment>
<dbReference type="GO" id="GO:0032556">
    <property type="term" value="F:pyrimidine deoxyribonucleotide binding"/>
    <property type="evidence" value="ECO:0007669"/>
    <property type="project" value="Ensembl"/>
</dbReference>
<dbReference type="EC" id="3.6.1.12" evidence="11"/>
<evidence type="ECO:0000313" key="16">
    <source>
        <dbReference type="Proteomes" id="UP000002280"/>
    </source>
</evidence>
<evidence type="ECO:0000256" key="7">
    <source>
        <dbReference type="ARBA" id="ARBA00022801"/>
    </source>
</evidence>
<dbReference type="GO" id="GO:0005654">
    <property type="term" value="C:nucleoplasm"/>
    <property type="evidence" value="ECO:0007669"/>
    <property type="project" value="Ensembl"/>
</dbReference>
<dbReference type="FunFam" id="1.10.287.1080:FF:000004">
    <property type="entry name" value="dCTP pyrophosphatase 1"/>
    <property type="match status" value="1"/>
</dbReference>
<dbReference type="KEGG" id="mdo:100017749"/>
<dbReference type="GO" id="GO:0042262">
    <property type="term" value="P:DNA protection"/>
    <property type="evidence" value="ECO:0000318"/>
    <property type="project" value="GO_Central"/>
</dbReference>
<comment type="subcellular location">
    <subcellularLocation>
        <location evidence="2">Cytoplasm</location>
        <location evidence="2">Cytosol</location>
    </subcellularLocation>
</comment>
<evidence type="ECO:0000256" key="1">
    <source>
        <dbReference type="ARBA" id="ARBA00001946"/>
    </source>
</evidence>
<evidence type="ECO:0000256" key="2">
    <source>
        <dbReference type="ARBA" id="ARBA00004514"/>
    </source>
</evidence>
<dbReference type="GO" id="GO:0005829">
    <property type="term" value="C:cytosol"/>
    <property type="evidence" value="ECO:0000318"/>
    <property type="project" value="GO_Central"/>
</dbReference>
<keyword evidence="5" id="KW-0597">Phosphoprotein</keyword>
<dbReference type="OMA" id="FRDERNW"/>
<dbReference type="GO" id="GO:0006253">
    <property type="term" value="P:dCTP catabolic process"/>
    <property type="evidence" value="ECO:0000318"/>
    <property type="project" value="GO_Central"/>
</dbReference>
<feature type="region of interest" description="Disordered" evidence="14">
    <location>
        <begin position="1"/>
        <end position="26"/>
    </location>
</feature>
<feature type="region of interest" description="Disordered" evidence="14">
    <location>
        <begin position="153"/>
        <end position="180"/>
    </location>
</feature>
<comment type="cofactor">
    <cofactor evidence="1">
        <name>Mg(2+)</name>
        <dbReference type="ChEBI" id="CHEBI:18420"/>
    </cofactor>
</comment>
<dbReference type="GeneID" id="100017749"/>
<feature type="compositionally biased region" description="Low complexity" evidence="14">
    <location>
        <begin position="11"/>
        <end position="23"/>
    </location>
</feature>
<dbReference type="GeneTree" id="ENSGT00390000017709"/>
<evidence type="ECO:0000256" key="8">
    <source>
        <dbReference type="ARBA" id="ARBA00022842"/>
    </source>
</evidence>
<dbReference type="Bgee" id="ENSMODG00000045995">
    <property type="expression patterns" value="Expressed in forelimb bud and 20 other cell types or tissues"/>
</dbReference>
<dbReference type="GO" id="GO:0042802">
    <property type="term" value="F:identical protein binding"/>
    <property type="evidence" value="ECO:0007669"/>
    <property type="project" value="Ensembl"/>
</dbReference>
<evidence type="ECO:0000256" key="3">
    <source>
        <dbReference type="ARBA" id="ARBA00011881"/>
    </source>
</evidence>
<reference evidence="15" key="3">
    <citation type="submission" date="2025-09" db="UniProtKB">
        <authorList>
            <consortium name="Ensembl"/>
        </authorList>
    </citation>
    <scope>IDENTIFICATION</scope>
</reference>
<comment type="function">
    <text evidence="10">Hydrolyzes deoxynucleoside triphosphates (dNTPs) to the corresponding nucleoside monophosphates. Has a strong preference for dCTP and its analogs including 5-iodo-dCTP and 5-methyl-dCTP for which it may even have a higher efficiency. May protect DNA or RNA against the incorporation of these genotoxic nucleotide analogs through their catabolism.</text>
</comment>
<evidence type="ECO:0000313" key="15">
    <source>
        <dbReference type="Ensembl" id="ENSMODP00000051917.1"/>
    </source>
</evidence>
<dbReference type="Pfam" id="PF12643">
    <property type="entry name" value="MazG-like"/>
    <property type="match status" value="1"/>
</dbReference>
<dbReference type="AlphaFoldDB" id="A0A5F8GWN4"/>
<evidence type="ECO:0000256" key="13">
    <source>
        <dbReference type="ARBA" id="ARBA00076045"/>
    </source>
</evidence>
<dbReference type="InterPro" id="IPR025984">
    <property type="entry name" value="DCTPP"/>
</dbReference>
<dbReference type="RefSeq" id="XP_001371208.1">
    <property type="nucleotide sequence ID" value="XM_001371171.4"/>
</dbReference>
<evidence type="ECO:0000256" key="5">
    <source>
        <dbReference type="ARBA" id="ARBA00022553"/>
    </source>
</evidence>
<dbReference type="OrthoDB" id="411123at2759"/>
<keyword evidence="16" id="KW-1185">Reference proteome</keyword>
<dbReference type="CDD" id="cd11537">
    <property type="entry name" value="NTP-PPase_RS21-C6_like"/>
    <property type="match status" value="1"/>
</dbReference>
<organism evidence="15 16">
    <name type="scientific">Monodelphis domestica</name>
    <name type="common">Gray short-tailed opossum</name>
    <dbReference type="NCBI Taxonomy" id="13616"/>
    <lineage>
        <taxon>Eukaryota</taxon>
        <taxon>Metazoa</taxon>
        <taxon>Chordata</taxon>
        <taxon>Craniata</taxon>
        <taxon>Vertebrata</taxon>
        <taxon>Euteleostomi</taxon>
        <taxon>Mammalia</taxon>
        <taxon>Metatheria</taxon>
        <taxon>Didelphimorphia</taxon>
        <taxon>Didelphidae</taxon>
        <taxon>Monodelphis</taxon>
    </lineage>
</organism>
<dbReference type="SUPFAM" id="SSF101386">
    <property type="entry name" value="all-alpha NTP pyrophosphatases"/>
    <property type="match status" value="1"/>
</dbReference>
<keyword evidence="6" id="KW-0479">Metal-binding</keyword>
<keyword evidence="4" id="KW-0963">Cytoplasm</keyword>
<reference evidence="15" key="2">
    <citation type="submission" date="2025-08" db="UniProtKB">
        <authorList>
            <consortium name="Ensembl"/>
        </authorList>
    </citation>
    <scope>IDENTIFICATION</scope>
</reference>
<proteinExistence type="predicted"/>
<accession>A0A5F8GWN4</accession>
<dbReference type="GO" id="GO:0047840">
    <property type="term" value="F:dCTP diphosphatase activity"/>
    <property type="evidence" value="ECO:0000318"/>
    <property type="project" value="GO_Central"/>
</dbReference>
<dbReference type="CTD" id="79077"/>
<dbReference type="InParanoid" id="A0A5F8GWN4"/>